<accession>A0A212K8A7</accession>
<dbReference type="CDD" id="cd00158">
    <property type="entry name" value="RHOD"/>
    <property type="match status" value="1"/>
</dbReference>
<reference evidence="2" key="1">
    <citation type="submission" date="2016-04" db="EMBL/GenBank/DDBJ databases">
        <authorList>
            <person name="Evans L.H."/>
            <person name="Alamgir A."/>
            <person name="Owens N."/>
            <person name="Weber N.D."/>
            <person name="Virtaneva K."/>
            <person name="Barbian K."/>
            <person name="Babar A."/>
            <person name="Rosenke K."/>
        </authorList>
    </citation>
    <scope>NUCLEOTIDE SEQUENCE</scope>
    <source>
        <strain evidence="2">86-1</strain>
    </source>
</reference>
<gene>
    <name evidence="2" type="ORF">KL86DYS1_31801</name>
</gene>
<dbReference type="SUPFAM" id="SSF52821">
    <property type="entry name" value="Rhodanese/Cell cycle control phosphatase"/>
    <property type="match status" value="1"/>
</dbReference>
<dbReference type="EMBL" id="FLUM01000003">
    <property type="protein sequence ID" value="SBW07944.1"/>
    <property type="molecule type" value="Genomic_DNA"/>
</dbReference>
<protein>
    <recommendedName>
        <fullName evidence="1">Rhodanese domain-containing protein</fullName>
    </recommendedName>
</protein>
<evidence type="ECO:0000259" key="1">
    <source>
        <dbReference type="PROSITE" id="PS50206"/>
    </source>
</evidence>
<dbReference type="PANTHER" id="PTHR43031">
    <property type="entry name" value="FAD-DEPENDENT OXIDOREDUCTASE"/>
    <property type="match status" value="1"/>
</dbReference>
<dbReference type="RefSeq" id="WP_006801211.1">
    <property type="nucleotide sequence ID" value="NZ_CALESN010000001.1"/>
</dbReference>
<dbReference type="PROSITE" id="PS50206">
    <property type="entry name" value="RHODANESE_3"/>
    <property type="match status" value="1"/>
</dbReference>
<dbReference type="Gene3D" id="3.40.250.10">
    <property type="entry name" value="Rhodanese-like domain"/>
    <property type="match status" value="1"/>
</dbReference>
<dbReference type="Pfam" id="PF00581">
    <property type="entry name" value="Rhodanese"/>
    <property type="match status" value="1"/>
</dbReference>
<evidence type="ECO:0000313" key="2">
    <source>
        <dbReference type="EMBL" id="SBW07944.1"/>
    </source>
</evidence>
<feature type="domain" description="Rhodanese" evidence="1">
    <location>
        <begin position="53"/>
        <end position="137"/>
    </location>
</feature>
<dbReference type="InterPro" id="IPR001763">
    <property type="entry name" value="Rhodanese-like_dom"/>
</dbReference>
<sequence length="138" mass="15694">MKPFYFLIGIAMSTGYITGRPVYTHYNTETVPIDSTVSQPSSPQYTLVKHLIEDKSAIILDVRTEQEYNEGHIRNSINIPLDKLNDSVFSLQKKEAIVIVCRSGKRSKEAKTFLTHQGFINVYDGGKWENLNILLTDK</sequence>
<dbReference type="PANTHER" id="PTHR43031:SF1">
    <property type="entry name" value="PYRIDINE NUCLEOTIDE-DISULPHIDE OXIDOREDUCTASE"/>
    <property type="match status" value="1"/>
</dbReference>
<dbReference type="InterPro" id="IPR036873">
    <property type="entry name" value="Rhodanese-like_dom_sf"/>
</dbReference>
<dbReference type="SMART" id="SM00450">
    <property type="entry name" value="RHOD"/>
    <property type="match status" value="1"/>
</dbReference>
<proteinExistence type="predicted"/>
<organism evidence="2">
    <name type="scientific">uncultured Dysgonomonas sp</name>
    <dbReference type="NCBI Taxonomy" id="206096"/>
    <lineage>
        <taxon>Bacteria</taxon>
        <taxon>Pseudomonadati</taxon>
        <taxon>Bacteroidota</taxon>
        <taxon>Bacteroidia</taxon>
        <taxon>Bacteroidales</taxon>
        <taxon>Dysgonomonadaceae</taxon>
        <taxon>Dysgonomonas</taxon>
        <taxon>environmental samples</taxon>
    </lineage>
</organism>
<name>A0A212K8A7_9BACT</name>
<dbReference type="AlphaFoldDB" id="A0A212K8A7"/>
<dbReference type="InterPro" id="IPR050229">
    <property type="entry name" value="GlpE_sulfurtransferase"/>
</dbReference>